<evidence type="ECO:0000256" key="1">
    <source>
        <dbReference type="ARBA" id="ARBA00022485"/>
    </source>
</evidence>
<dbReference type="PANTHER" id="PTHR43687:SF5">
    <property type="entry name" value="4FE-4S FERREDOXIN-TYPE DOMAIN-CONTAINING PROTEIN"/>
    <property type="match status" value="1"/>
</dbReference>
<dbReference type="PROSITE" id="PS00198">
    <property type="entry name" value="4FE4S_FER_1"/>
    <property type="match status" value="1"/>
</dbReference>
<dbReference type="PANTHER" id="PTHR43687">
    <property type="entry name" value="ADENYLYLSULFATE REDUCTASE, BETA SUBUNIT"/>
    <property type="match status" value="1"/>
</dbReference>
<evidence type="ECO:0000259" key="5">
    <source>
        <dbReference type="PROSITE" id="PS51379"/>
    </source>
</evidence>
<dbReference type="InterPro" id="IPR017896">
    <property type="entry name" value="4Fe4S_Fe-S-bd"/>
</dbReference>
<dbReference type="OrthoDB" id="2837at2157"/>
<dbReference type="InterPro" id="IPR050572">
    <property type="entry name" value="Fe-S_Ferredoxin"/>
</dbReference>
<evidence type="ECO:0000256" key="3">
    <source>
        <dbReference type="ARBA" id="ARBA00023004"/>
    </source>
</evidence>
<dbReference type="GeneID" id="24907075"/>
<keyword evidence="1" id="KW-0004">4Fe-4S</keyword>
<accession>W0I7C7</accession>
<dbReference type="GO" id="GO:0016491">
    <property type="term" value="F:oxidoreductase activity"/>
    <property type="evidence" value="ECO:0007669"/>
    <property type="project" value="UniProtKB-ARBA"/>
</dbReference>
<dbReference type="STRING" id="582419.TES1_0986"/>
<dbReference type="HOGENOM" id="CLU_140144_0_0_2"/>
<feature type="domain" description="4Fe-4S ferredoxin-type" evidence="5">
    <location>
        <begin position="30"/>
        <end position="60"/>
    </location>
</feature>
<keyword evidence="4" id="KW-0411">Iron-sulfur</keyword>
<feature type="domain" description="4Fe-4S ferredoxin-type" evidence="5">
    <location>
        <begin position="1"/>
        <end position="27"/>
    </location>
</feature>
<evidence type="ECO:0000313" key="7">
    <source>
        <dbReference type="Proteomes" id="UP000019027"/>
    </source>
</evidence>
<dbReference type="Proteomes" id="UP000019027">
    <property type="component" value="Chromosome"/>
</dbReference>
<dbReference type="RefSeq" id="WP_042680841.1">
    <property type="nucleotide sequence ID" value="NZ_CP006965.1"/>
</dbReference>
<keyword evidence="7" id="KW-1185">Reference proteome</keyword>
<dbReference type="PROSITE" id="PS51379">
    <property type="entry name" value="4FE4S_FER_2"/>
    <property type="match status" value="2"/>
</dbReference>
<dbReference type="GO" id="GO:0051539">
    <property type="term" value="F:4 iron, 4 sulfur cluster binding"/>
    <property type="evidence" value="ECO:0007669"/>
    <property type="project" value="UniProtKB-KW"/>
</dbReference>
<keyword evidence="2" id="KW-0479">Metal-binding</keyword>
<organism evidence="6 7">
    <name type="scientific">Thermococcus paralvinellae</name>
    <dbReference type="NCBI Taxonomy" id="582419"/>
    <lineage>
        <taxon>Archaea</taxon>
        <taxon>Methanobacteriati</taxon>
        <taxon>Methanobacteriota</taxon>
        <taxon>Thermococci</taxon>
        <taxon>Thermococcales</taxon>
        <taxon>Thermococcaceae</taxon>
        <taxon>Thermococcus</taxon>
    </lineage>
</organism>
<proteinExistence type="predicted"/>
<keyword evidence="3" id="KW-0408">Iron</keyword>
<evidence type="ECO:0000256" key="2">
    <source>
        <dbReference type="ARBA" id="ARBA00022723"/>
    </source>
</evidence>
<evidence type="ECO:0000313" key="6">
    <source>
        <dbReference type="EMBL" id="AHF80370.1"/>
    </source>
</evidence>
<sequence>MLKVELCIGCTACANVCPFDAIGVADDSKRIIHFSPENCGNCSFECNEVCPTRAIERKPDKITLEFEYAYCLECGRKMMRTKKEAEYYAQQLLKMGEKVEFAFICDECKMKKISSVSDKYEGYLI</sequence>
<dbReference type="Pfam" id="PF12838">
    <property type="entry name" value="Fer4_7"/>
    <property type="match status" value="1"/>
</dbReference>
<evidence type="ECO:0000256" key="4">
    <source>
        <dbReference type="ARBA" id="ARBA00023014"/>
    </source>
</evidence>
<dbReference type="InterPro" id="IPR017900">
    <property type="entry name" value="4Fe4S_Fe_S_CS"/>
</dbReference>
<name>W0I7C7_9EURY</name>
<dbReference type="EMBL" id="CP006965">
    <property type="protein sequence ID" value="AHF80370.1"/>
    <property type="molecule type" value="Genomic_DNA"/>
</dbReference>
<dbReference type="Gene3D" id="3.30.70.20">
    <property type="match status" value="2"/>
</dbReference>
<protein>
    <submittedName>
        <fullName evidence="6">4Fe-4S binding protein</fullName>
    </submittedName>
</protein>
<reference evidence="6 7" key="1">
    <citation type="journal article" date="2014" name="Int. J. Syst. Evol. Microbiol.">
        <title>Thermococcus paralvinellae sp. nov. and Thermococcus cleftensis sp. nov. of hyperthermophilic heterotrophs from deep-sea hydrothermal vents.</title>
        <authorList>
            <person name="Hensley S.A."/>
            <person name="Jung J.H."/>
            <person name="Park C.S."/>
            <person name="Holden J.F."/>
        </authorList>
    </citation>
    <scope>NUCLEOTIDE SEQUENCE [LARGE SCALE GENOMIC DNA]</scope>
    <source>
        <strain evidence="6 7">ES1</strain>
    </source>
</reference>
<dbReference type="AlphaFoldDB" id="W0I7C7"/>
<gene>
    <name evidence="6" type="ORF">TES1_0986</name>
</gene>
<dbReference type="SUPFAM" id="SSF54862">
    <property type="entry name" value="4Fe-4S ferredoxins"/>
    <property type="match status" value="1"/>
</dbReference>
<dbReference type="KEGG" id="ths:TES1_0986"/>
<dbReference type="GO" id="GO:0046872">
    <property type="term" value="F:metal ion binding"/>
    <property type="evidence" value="ECO:0007669"/>
    <property type="project" value="UniProtKB-KW"/>
</dbReference>